<dbReference type="GO" id="GO:0016020">
    <property type="term" value="C:membrane"/>
    <property type="evidence" value="ECO:0007669"/>
    <property type="project" value="TreeGrafter"/>
</dbReference>
<dbReference type="PANTHER" id="PTHR43105">
    <property type="entry name" value="RESPIRATORY NITRATE REDUCTASE"/>
    <property type="match status" value="1"/>
</dbReference>
<sequence>MVKVYQVIPGRDNHQMMEGIHEGEIDSLYLYGEDTGIVDSNINFVQAALEKVGFLVVQDEFFTFTASYADVVLPASPSLEKNWNIYKYRAKNSTYLSSIGTKGRL</sequence>
<name>A0A380FLC2_STAGA</name>
<keyword evidence="1 3" id="KW-0560">Oxidoreductase</keyword>
<reference evidence="3 4" key="1">
    <citation type="submission" date="2018-06" db="EMBL/GenBank/DDBJ databases">
        <authorList>
            <consortium name="Pathogen Informatics"/>
            <person name="Doyle S."/>
        </authorList>
    </citation>
    <scope>NUCLEOTIDE SEQUENCE [LARGE SCALE GENOMIC DNA]</scope>
    <source>
        <strain evidence="3 4">NCTC12195</strain>
    </source>
</reference>
<dbReference type="Pfam" id="PF00384">
    <property type="entry name" value="Molybdopterin"/>
    <property type="match status" value="1"/>
</dbReference>
<dbReference type="EMBL" id="UHDK01000001">
    <property type="protein sequence ID" value="SUM34540.1"/>
    <property type="molecule type" value="Genomic_DNA"/>
</dbReference>
<evidence type="ECO:0000256" key="1">
    <source>
        <dbReference type="ARBA" id="ARBA00023002"/>
    </source>
</evidence>
<dbReference type="GO" id="GO:0008863">
    <property type="term" value="F:formate dehydrogenase (NAD+) activity"/>
    <property type="evidence" value="ECO:0007669"/>
    <property type="project" value="UniProtKB-EC"/>
</dbReference>
<evidence type="ECO:0000313" key="3">
    <source>
        <dbReference type="EMBL" id="SUM34540.1"/>
    </source>
</evidence>
<dbReference type="AlphaFoldDB" id="A0A380FLC2"/>
<dbReference type="InterPro" id="IPR006656">
    <property type="entry name" value="Mopterin_OxRdtase"/>
</dbReference>
<protein>
    <submittedName>
        <fullName evidence="3">Formate dehydrogenase</fullName>
        <ecNumber evidence="3">1.17.1.9</ecNumber>
    </submittedName>
</protein>
<gene>
    <name evidence="3" type="ORF">NCTC12195_04065</name>
</gene>
<evidence type="ECO:0000313" key="4">
    <source>
        <dbReference type="Proteomes" id="UP000255277"/>
    </source>
</evidence>
<dbReference type="PANTHER" id="PTHR43105:SF14">
    <property type="entry name" value="FORMATE DEHYDROGENASE H"/>
    <property type="match status" value="1"/>
</dbReference>
<feature type="domain" description="Molybdopterin oxidoreductase" evidence="2">
    <location>
        <begin position="8"/>
        <end position="82"/>
    </location>
</feature>
<dbReference type="SUPFAM" id="SSF53706">
    <property type="entry name" value="Formate dehydrogenase/DMSO reductase, domains 1-3"/>
    <property type="match status" value="1"/>
</dbReference>
<accession>A0A380FLC2</accession>
<dbReference type="GO" id="GO:0003954">
    <property type="term" value="F:NADH dehydrogenase activity"/>
    <property type="evidence" value="ECO:0007669"/>
    <property type="project" value="TreeGrafter"/>
</dbReference>
<evidence type="ECO:0000259" key="2">
    <source>
        <dbReference type="Pfam" id="PF00384"/>
    </source>
</evidence>
<dbReference type="EC" id="1.17.1.9" evidence="3"/>
<dbReference type="Proteomes" id="UP000255277">
    <property type="component" value="Unassembled WGS sequence"/>
</dbReference>
<dbReference type="GO" id="GO:0022904">
    <property type="term" value="P:respiratory electron transport chain"/>
    <property type="evidence" value="ECO:0007669"/>
    <property type="project" value="TreeGrafter"/>
</dbReference>
<dbReference type="Gene3D" id="3.40.50.740">
    <property type="match status" value="1"/>
</dbReference>
<dbReference type="InterPro" id="IPR050123">
    <property type="entry name" value="Prok_molybdopt-oxidoreductase"/>
</dbReference>
<organism evidence="3 4">
    <name type="scientific">Staphylococcus gallinarum</name>
    <dbReference type="NCBI Taxonomy" id="1293"/>
    <lineage>
        <taxon>Bacteria</taxon>
        <taxon>Bacillati</taxon>
        <taxon>Bacillota</taxon>
        <taxon>Bacilli</taxon>
        <taxon>Bacillales</taxon>
        <taxon>Staphylococcaceae</taxon>
        <taxon>Staphylococcus</taxon>
    </lineage>
</organism>
<proteinExistence type="predicted"/>